<sequence>MEETLRTQQRVKSEQEQMEAIHTFAQLAWQQERLAVQEQIERLQAVLLARLVFAQ</sequence>
<protein>
    <submittedName>
        <fullName evidence="1">Uncharacterized protein</fullName>
    </submittedName>
</protein>
<proteinExistence type="predicted"/>
<dbReference type="RefSeq" id="WP_273924821.1">
    <property type="nucleotide sequence ID" value="NZ_JAQSIO010000001.1"/>
</dbReference>
<gene>
    <name evidence="1" type="ORF">PSQ39_01480</name>
</gene>
<evidence type="ECO:0000313" key="2">
    <source>
        <dbReference type="Proteomes" id="UP001528672"/>
    </source>
</evidence>
<evidence type="ECO:0000313" key="1">
    <source>
        <dbReference type="EMBL" id="MDD0813293.1"/>
    </source>
</evidence>
<name>A0ABT5M9M8_9BURK</name>
<comment type="caution">
    <text evidence="1">The sequence shown here is derived from an EMBL/GenBank/DDBJ whole genome shotgun (WGS) entry which is preliminary data.</text>
</comment>
<accession>A0ABT5M9M8</accession>
<reference evidence="1 2" key="1">
    <citation type="submission" date="2023-02" db="EMBL/GenBank/DDBJ databases">
        <title>Bacterial whole genome sequence for Curvibacter sp. HBC28.</title>
        <authorList>
            <person name="Le V."/>
            <person name="Ko S.-R."/>
            <person name="Ahn C.-Y."/>
            <person name="Oh H.-M."/>
        </authorList>
    </citation>
    <scope>NUCLEOTIDE SEQUENCE [LARGE SCALE GENOMIC DNA]</scope>
    <source>
        <strain evidence="1 2">HBC28</strain>
    </source>
</reference>
<keyword evidence="2" id="KW-1185">Reference proteome</keyword>
<dbReference type="Proteomes" id="UP001528672">
    <property type="component" value="Unassembled WGS sequence"/>
</dbReference>
<dbReference type="EMBL" id="JAQSIO010000001">
    <property type="protein sequence ID" value="MDD0813293.1"/>
    <property type="molecule type" value="Genomic_DNA"/>
</dbReference>
<organism evidence="1 2">
    <name type="scientific">Curvibacter microcysteis</name>
    <dbReference type="NCBI Taxonomy" id="3026419"/>
    <lineage>
        <taxon>Bacteria</taxon>
        <taxon>Pseudomonadati</taxon>
        <taxon>Pseudomonadota</taxon>
        <taxon>Betaproteobacteria</taxon>
        <taxon>Burkholderiales</taxon>
        <taxon>Comamonadaceae</taxon>
        <taxon>Curvibacter</taxon>
    </lineage>
</organism>